<dbReference type="PANTHER" id="PTHR23511:SF35">
    <property type="entry name" value="MAJOR FACILITATOR SUPERFAMILY (MFS) PROFILE DOMAIN-CONTAINING PROTEIN"/>
    <property type="match status" value="1"/>
</dbReference>
<evidence type="ECO:0000256" key="5">
    <source>
        <dbReference type="ARBA" id="ARBA00023136"/>
    </source>
</evidence>
<accession>A0A034VLN2</accession>
<feature type="transmembrane region" description="Helical" evidence="6">
    <location>
        <begin position="308"/>
        <end position="328"/>
    </location>
</feature>
<feature type="transmembrane region" description="Helical" evidence="6">
    <location>
        <begin position="425"/>
        <end position="447"/>
    </location>
</feature>
<dbReference type="Pfam" id="PF07690">
    <property type="entry name" value="MFS_1"/>
    <property type="match status" value="1"/>
</dbReference>
<keyword evidence="2" id="KW-0813">Transport</keyword>
<feature type="transmembrane region" description="Helical" evidence="6">
    <location>
        <begin position="169"/>
        <end position="194"/>
    </location>
</feature>
<evidence type="ECO:0000256" key="6">
    <source>
        <dbReference type="SAM" id="Phobius"/>
    </source>
</evidence>
<dbReference type="InterPro" id="IPR020846">
    <property type="entry name" value="MFS_dom"/>
</dbReference>
<feature type="transmembrane region" description="Helical" evidence="6">
    <location>
        <begin position="43"/>
        <end position="63"/>
    </location>
</feature>
<comment type="subcellular location">
    <subcellularLocation>
        <location evidence="1">Membrane</location>
        <topology evidence="1">Multi-pass membrane protein</topology>
    </subcellularLocation>
</comment>
<feature type="transmembrane region" description="Helical" evidence="6">
    <location>
        <begin position="487"/>
        <end position="506"/>
    </location>
</feature>
<dbReference type="GO" id="GO:0016020">
    <property type="term" value="C:membrane"/>
    <property type="evidence" value="ECO:0007669"/>
    <property type="project" value="UniProtKB-SubCell"/>
</dbReference>
<sequence length="521" mass="57165">MDNPAFIKDLESDIGKEKHDKSQVASHTFEEALALTGVGRFHYALTLICGICFMAVMAETMGISMVMPMVKCDLAATQAEQGLLASAGYFGVVMSSHIMGFLADTCGRVRTLRYSLVLATVATIISAFSVNTWMLIAFRFLNGFFISGCQACVFSLCGEYHSNRTRVRYVTLMSIFLPFALMFMPGIGLLILPMKLDFVILGLKFASWRAFFLVNTVLSIGGLIGLATLTETPKYLLVHGQHDASLDILRRIYAKNTGDKADNFPVKSIVLQTGGADLSNVHGVKDALKIIWSQTIPLFYKERILHTFNICFSLFSVYGISQGLFMWFPTVLNDLIAKNGQDLKVCSVIGSMDMTTPAASNDCSNALDTFMFEVLIMIGAAFTLVFLIFSYTIDIVGKVNLLMIWLTVSVVCAAVIHWISDFAAVVIVLTLLMSVGNCGGIIATISIEFYPTQINAMGMCFAMMIGRLGSVAGGNIIGMFLFNYCDILFWVIMAHIVVLVALAAALPERKRERAVNNDLEK</sequence>
<feature type="transmembrane region" description="Helical" evidence="6">
    <location>
        <begin position="83"/>
        <end position="102"/>
    </location>
</feature>
<dbReference type="InterPro" id="IPR011701">
    <property type="entry name" value="MFS"/>
</dbReference>
<keyword evidence="3 6" id="KW-0812">Transmembrane</keyword>
<evidence type="ECO:0000313" key="8">
    <source>
        <dbReference type="EMBL" id="JAC43032.1"/>
    </source>
</evidence>
<name>A0A034VLN2_BACDO</name>
<dbReference type="AlphaFoldDB" id="A0A034VLN2"/>
<feature type="transmembrane region" description="Helical" evidence="6">
    <location>
        <begin position="114"/>
        <end position="134"/>
    </location>
</feature>
<evidence type="ECO:0000259" key="7">
    <source>
        <dbReference type="PROSITE" id="PS50850"/>
    </source>
</evidence>
<dbReference type="Gene3D" id="1.20.1250.20">
    <property type="entry name" value="MFS general substrate transporter like domains"/>
    <property type="match status" value="1"/>
</dbReference>
<feature type="transmembrane region" description="Helical" evidence="6">
    <location>
        <begin position="401"/>
        <end position="419"/>
    </location>
</feature>
<dbReference type="EMBL" id="GAKP01015920">
    <property type="protein sequence ID" value="JAC43032.1"/>
    <property type="molecule type" value="Transcribed_RNA"/>
</dbReference>
<feature type="transmembrane region" description="Helical" evidence="6">
    <location>
        <begin position="370"/>
        <end position="389"/>
    </location>
</feature>
<feature type="domain" description="Major facilitator superfamily (MFS) profile" evidence="7">
    <location>
        <begin position="32"/>
        <end position="511"/>
    </location>
</feature>
<evidence type="ECO:0000256" key="4">
    <source>
        <dbReference type="ARBA" id="ARBA00022989"/>
    </source>
</evidence>
<dbReference type="InterPro" id="IPR036259">
    <property type="entry name" value="MFS_trans_sf"/>
</dbReference>
<organism evidence="8">
    <name type="scientific">Bactrocera dorsalis</name>
    <name type="common">Oriental fruit fly</name>
    <name type="synonym">Dacus dorsalis</name>
    <dbReference type="NCBI Taxonomy" id="27457"/>
    <lineage>
        <taxon>Eukaryota</taxon>
        <taxon>Metazoa</taxon>
        <taxon>Ecdysozoa</taxon>
        <taxon>Arthropoda</taxon>
        <taxon>Hexapoda</taxon>
        <taxon>Insecta</taxon>
        <taxon>Pterygota</taxon>
        <taxon>Neoptera</taxon>
        <taxon>Endopterygota</taxon>
        <taxon>Diptera</taxon>
        <taxon>Brachycera</taxon>
        <taxon>Muscomorpha</taxon>
        <taxon>Tephritoidea</taxon>
        <taxon>Tephritidae</taxon>
        <taxon>Bactrocera</taxon>
        <taxon>Bactrocera</taxon>
    </lineage>
</organism>
<dbReference type="SUPFAM" id="SSF103473">
    <property type="entry name" value="MFS general substrate transporter"/>
    <property type="match status" value="1"/>
</dbReference>
<feature type="transmembrane region" description="Helical" evidence="6">
    <location>
        <begin position="459"/>
        <end position="481"/>
    </location>
</feature>
<dbReference type="PANTHER" id="PTHR23511">
    <property type="entry name" value="SYNAPTIC VESICLE GLYCOPROTEIN 2"/>
    <property type="match status" value="1"/>
</dbReference>
<evidence type="ECO:0000256" key="3">
    <source>
        <dbReference type="ARBA" id="ARBA00022692"/>
    </source>
</evidence>
<dbReference type="GO" id="GO:0022857">
    <property type="term" value="F:transmembrane transporter activity"/>
    <property type="evidence" value="ECO:0007669"/>
    <property type="project" value="InterPro"/>
</dbReference>
<dbReference type="PROSITE" id="PS50850">
    <property type="entry name" value="MFS"/>
    <property type="match status" value="1"/>
</dbReference>
<reference evidence="8" key="1">
    <citation type="journal article" date="2014" name="BMC Genomics">
        <title>Characterizing the developmental transcriptome of the oriental fruit fly, Bactrocera dorsalis (Diptera: Tephritidae) through comparative genomic analysis with Drosophila melanogaster utilizing modENCODE datasets.</title>
        <authorList>
            <person name="Geib S.M."/>
            <person name="Calla B."/>
            <person name="Hall B."/>
            <person name="Hou S."/>
            <person name="Manoukis N.C."/>
        </authorList>
    </citation>
    <scope>NUCLEOTIDE SEQUENCE</scope>
    <source>
        <strain evidence="8">Punador</strain>
    </source>
</reference>
<dbReference type="OrthoDB" id="10262656at2759"/>
<evidence type="ECO:0000256" key="1">
    <source>
        <dbReference type="ARBA" id="ARBA00004141"/>
    </source>
</evidence>
<protein>
    <submittedName>
        <fullName evidence="8">Synaptic vesicle glycoprotein 2B</fullName>
    </submittedName>
</protein>
<feature type="transmembrane region" description="Helical" evidence="6">
    <location>
        <begin position="206"/>
        <end position="229"/>
    </location>
</feature>
<feature type="transmembrane region" description="Helical" evidence="6">
    <location>
        <begin position="140"/>
        <end position="157"/>
    </location>
</feature>
<evidence type="ECO:0000256" key="2">
    <source>
        <dbReference type="ARBA" id="ARBA00022448"/>
    </source>
</evidence>
<gene>
    <name evidence="8" type="primary">SV2B</name>
</gene>
<proteinExistence type="predicted"/>
<keyword evidence="4 6" id="KW-1133">Transmembrane helix</keyword>
<keyword evidence="5 6" id="KW-0472">Membrane</keyword>